<evidence type="ECO:0000256" key="1">
    <source>
        <dbReference type="ARBA" id="ARBA00023125"/>
    </source>
</evidence>
<reference evidence="4 5" key="1">
    <citation type="submission" date="2020-07" db="EMBL/GenBank/DDBJ databases">
        <title>Sequencing the genomes of 1000 actinobacteria strains.</title>
        <authorList>
            <person name="Klenk H.-P."/>
        </authorList>
    </citation>
    <scope>NUCLEOTIDE SEQUENCE [LARGE SCALE GENOMIC DNA]</scope>
    <source>
        <strain evidence="4 5">DSM 44121</strain>
    </source>
</reference>
<dbReference type="PANTHER" id="PTHR30204:SF93">
    <property type="entry name" value="HTH MERR-TYPE DOMAIN-CONTAINING PROTEIN"/>
    <property type="match status" value="1"/>
</dbReference>
<evidence type="ECO:0000259" key="3">
    <source>
        <dbReference type="PROSITE" id="PS50937"/>
    </source>
</evidence>
<dbReference type="InterPro" id="IPR000551">
    <property type="entry name" value="MerR-type_HTH_dom"/>
</dbReference>
<dbReference type="EMBL" id="JACGWV010000001">
    <property type="protein sequence ID" value="MBA8807189.1"/>
    <property type="molecule type" value="Genomic_DNA"/>
</dbReference>
<dbReference type="AlphaFoldDB" id="A0A7W3J6S8"/>
<proteinExistence type="predicted"/>
<dbReference type="GO" id="GO:0003677">
    <property type="term" value="F:DNA binding"/>
    <property type="evidence" value="ECO:0007669"/>
    <property type="project" value="UniProtKB-KW"/>
</dbReference>
<sequence length="254" mass="27774">MTWSTREIAELSGTTTKAVRYYHEIGLLEEPDREPNGYNKRYEVRHLTRLLQIKRLTGLGLSLAQVAEMGTTSDGHPSVFQEIDAELEATVERIQGIRQELATLSRPGATTDVPTGFQDVARPLRENDRALLTIYAQLFSEESMDTLREVLGADPHGALDDAFRDLPADADEATRQALAEHMAPFVGANGSVTMEPKASTPRQAEAARNAVGQALQALYNEAQLDVLQRAHALSSTVEPAARPETPAKPDTADD</sequence>
<dbReference type="SMART" id="SM00422">
    <property type="entry name" value="HTH_MERR"/>
    <property type="match status" value="1"/>
</dbReference>
<organism evidence="4 5">
    <name type="scientific">Promicromonospora sukumoe</name>
    <dbReference type="NCBI Taxonomy" id="88382"/>
    <lineage>
        <taxon>Bacteria</taxon>
        <taxon>Bacillati</taxon>
        <taxon>Actinomycetota</taxon>
        <taxon>Actinomycetes</taxon>
        <taxon>Micrococcales</taxon>
        <taxon>Promicromonosporaceae</taxon>
        <taxon>Promicromonospora</taxon>
    </lineage>
</organism>
<dbReference type="InterPro" id="IPR047057">
    <property type="entry name" value="MerR_fam"/>
</dbReference>
<keyword evidence="5" id="KW-1185">Reference proteome</keyword>
<keyword evidence="1 4" id="KW-0238">DNA-binding</keyword>
<feature type="compositionally biased region" description="Basic and acidic residues" evidence="2">
    <location>
        <begin position="245"/>
        <end position="254"/>
    </location>
</feature>
<evidence type="ECO:0000313" key="4">
    <source>
        <dbReference type="EMBL" id="MBA8807189.1"/>
    </source>
</evidence>
<dbReference type="Pfam" id="PF13411">
    <property type="entry name" value="MerR_1"/>
    <property type="match status" value="1"/>
</dbReference>
<dbReference type="SUPFAM" id="SSF46955">
    <property type="entry name" value="Putative DNA-binding domain"/>
    <property type="match status" value="1"/>
</dbReference>
<dbReference type="Proteomes" id="UP000540568">
    <property type="component" value="Unassembled WGS sequence"/>
</dbReference>
<dbReference type="PANTHER" id="PTHR30204">
    <property type="entry name" value="REDOX-CYCLING DRUG-SENSING TRANSCRIPTIONAL ACTIVATOR SOXR"/>
    <property type="match status" value="1"/>
</dbReference>
<protein>
    <submittedName>
        <fullName evidence="4">DNA-binding transcriptional MerR regulator</fullName>
    </submittedName>
</protein>
<dbReference type="CDD" id="cd00592">
    <property type="entry name" value="HTH_MerR-like"/>
    <property type="match status" value="1"/>
</dbReference>
<comment type="caution">
    <text evidence="4">The sequence shown here is derived from an EMBL/GenBank/DDBJ whole genome shotgun (WGS) entry which is preliminary data.</text>
</comment>
<feature type="domain" description="HTH merR-type" evidence="3">
    <location>
        <begin position="2"/>
        <end position="72"/>
    </location>
</feature>
<evidence type="ECO:0000256" key="2">
    <source>
        <dbReference type="SAM" id="MobiDB-lite"/>
    </source>
</evidence>
<dbReference type="Gene3D" id="1.10.1660.10">
    <property type="match status" value="1"/>
</dbReference>
<dbReference type="PROSITE" id="PS50937">
    <property type="entry name" value="HTH_MERR_2"/>
    <property type="match status" value="1"/>
</dbReference>
<dbReference type="RefSeq" id="WP_182614804.1">
    <property type="nucleotide sequence ID" value="NZ_BAAATF010000005.1"/>
</dbReference>
<gene>
    <name evidence="4" type="ORF">FHX71_001131</name>
</gene>
<dbReference type="InterPro" id="IPR009061">
    <property type="entry name" value="DNA-bd_dom_put_sf"/>
</dbReference>
<evidence type="ECO:0000313" key="5">
    <source>
        <dbReference type="Proteomes" id="UP000540568"/>
    </source>
</evidence>
<accession>A0A7W3J6S8</accession>
<name>A0A7W3J6S8_9MICO</name>
<dbReference type="GO" id="GO:0003700">
    <property type="term" value="F:DNA-binding transcription factor activity"/>
    <property type="evidence" value="ECO:0007669"/>
    <property type="project" value="InterPro"/>
</dbReference>
<feature type="region of interest" description="Disordered" evidence="2">
    <location>
        <begin position="234"/>
        <end position="254"/>
    </location>
</feature>